<dbReference type="AlphaFoldDB" id="A0A5M9JNJ0"/>
<keyword evidence="2" id="KW-1185">Reference proteome</keyword>
<evidence type="ECO:0000313" key="2">
    <source>
        <dbReference type="Proteomes" id="UP000322873"/>
    </source>
</evidence>
<gene>
    <name evidence="1" type="ORF">EYC84_000979</name>
</gene>
<organism evidence="1 2">
    <name type="scientific">Monilinia fructicola</name>
    <name type="common">Brown rot fungus</name>
    <name type="synonym">Ciboria fructicola</name>
    <dbReference type="NCBI Taxonomy" id="38448"/>
    <lineage>
        <taxon>Eukaryota</taxon>
        <taxon>Fungi</taxon>
        <taxon>Dikarya</taxon>
        <taxon>Ascomycota</taxon>
        <taxon>Pezizomycotina</taxon>
        <taxon>Leotiomycetes</taxon>
        <taxon>Helotiales</taxon>
        <taxon>Sclerotiniaceae</taxon>
        <taxon>Monilinia</taxon>
    </lineage>
</organism>
<dbReference type="Proteomes" id="UP000322873">
    <property type="component" value="Unassembled WGS sequence"/>
</dbReference>
<comment type="caution">
    <text evidence="1">The sequence shown here is derived from an EMBL/GenBank/DDBJ whole genome shotgun (WGS) entry which is preliminary data.</text>
</comment>
<proteinExistence type="predicted"/>
<sequence length="77" mass="8636">MQSMHSSKQSANHQYSSVVAEYHIETNSAIASTHMRSLEFHPSTKTPAEHYPACAPVMAFIFQQNIPIPTTAHPKRE</sequence>
<evidence type="ECO:0000313" key="1">
    <source>
        <dbReference type="EMBL" id="KAA8569326.1"/>
    </source>
</evidence>
<name>A0A5M9JNJ0_MONFR</name>
<protein>
    <submittedName>
        <fullName evidence="1">Uncharacterized protein</fullName>
    </submittedName>
</protein>
<dbReference type="EMBL" id="VICG01000008">
    <property type="protein sequence ID" value="KAA8569326.1"/>
    <property type="molecule type" value="Genomic_DNA"/>
</dbReference>
<accession>A0A5M9JNJ0</accession>
<reference evidence="1 2" key="1">
    <citation type="submission" date="2019-06" db="EMBL/GenBank/DDBJ databases">
        <title>Genome Sequence of the Brown Rot Fungal Pathogen Monilinia fructicola.</title>
        <authorList>
            <person name="De Miccolis Angelini R.M."/>
            <person name="Landi L."/>
            <person name="Abate D."/>
            <person name="Pollastro S."/>
            <person name="Romanazzi G."/>
            <person name="Faretra F."/>
        </authorList>
    </citation>
    <scope>NUCLEOTIDE SEQUENCE [LARGE SCALE GENOMIC DNA]</scope>
    <source>
        <strain evidence="1 2">Mfrc123</strain>
    </source>
</reference>